<protein>
    <recommendedName>
        <fullName evidence="5">Protein kinase domain-containing protein</fullName>
    </recommendedName>
</protein>
<sequence>MQYVGQQQEYAINTSKVIGKGNYGQVYECYYQGSLQPLCAKVLTIYKDNKSKVQEKDMDREKQITEIIKKNQSNPNLVKIHYVEHDKVKSYLIIIMEKCISSLQQEWNEKKIYQDFEIFDFIKQFVNGYKALFDANIIHRDIKPENILIQQIGQQKFYRLADFGVGRIYKLNDFKLTKIGTPAFASPELNSLIMDDELDHKFSTMKKQKSVVDIYSLGIILHMMITGGYPFSLDQAGIIKFIKEIKTTPFKFQSCFNSRFTQLVESMIIYDPTKRLTFQQFLEEINRLTIPPFPKFQSLNPQNISQNLQNTPQNRPFNQTQNQFSQQVQSKPFPVQNLQVQQFQQQASPINMPNIIQMQINVQDEICNYFRKFLNMHRKILNQQHIETISKFLLGNYQLINEIGKLYDNFDRNSAYSDEDVNFYYCLKYAQKSVLQVAKKSKQEQIQDLQQIVSKCNDIKYLGFNLNKQKLNFSIKQTPQNQNFLSKSSKELNECLKRLGMTRIDLSIITQIYHIWLHYLLFMRITLL</sequence>
<keyword evidence="7" id="KW-1185">Reference proteome</keyword>
<reference evidence="6" key="1">
    <citation type="submission" date="2021-01" db="EMBL/GenBank/DDBJ databases">
        <authorList>
            <consortium name="Genoscope - CEA"/>
            <person name="William W."/>
        </authorList>
    </citation>
    <scope>NUCLEOTIDE SEQUENCE</scope>
</reference>
<dbReference type="InterPro" id="IPR008271">
    <property type="entry name" value="Ser/Thr_kinase_AS"/>
</dbReference>
<dbReference type="GO" id="GO:0004674">
    <property type="term" value="F:protein serine/threonine kinase activity"/>
    <property type="evidence" value="ECO:0007669"/>
    <property type="project" value="InterPro"/>
</dbReference>
<evidence type="ECO:0000259" key="5">
    <source>
        <dbReference type="PROSITE" id="PS50011"/>
    </source>
</evidence>
<name>A0A8S1LI74_9CILI</name>
<dbReference type="EMBL" id="CAJJDN010000020">
    <property type="protein sequence ID" value="CAD8065692.1"/>
    <property type="molecule type" value="Genomic_DNA"/>
</dbReference>
<dbReference type="GO" id="GO:0005776">
    <property type="term" value="C:autophagosome"/>
    <property type="evidence" value="ECO:0007669"/>
    <property type="project" value="TreeGrafter"/>
</dbReference>
<gene>
    <name evidence="6" type="ORF">PSON_ATCC_30995.1.T0200373</name>
</gene>
<evidence type="ECO:0000256" key="4">
    <source>
        <dbReference type="ARBA" id="ARBA00022840"/>
    </source>
</evidence>
<keyword evidence="2" id="KW-0547">Nucleotide-binding</keyword>
<dbReference type="PANTHER" id="PTHR24348:SF22">
    <property type="entry name" value="NON-SPECIFIC SERINE_THREONINE PROTEIN KINASE"/>
    <property type="match status" value="1"/>
</dbReference>
<accession>A0A8S1LI74</accession>
<evidence type="ECO:0000256" key="2">
    <source>
        <dbReference type="ARBA" id="ARBA00022741"/>
    </source>
</evidence>
<dbReference type="GO" id="GO:0005524">
    <property type="term" value="F:ATP binding"/>
    <property type="evidence" value="ECO:0007669"/>
    <property type="project" value="UniProtKB-KW"/>
</dbReference>
<feature type="domain" description="Protein kinase" evidence="5">
    <location>
        <begin position="12"/>
        <end position="293"/>
    </location>
</feature>
<evidence type="ECO:0000256" key="3">
    <source>
        <dbReference type="ARBA" id="ARBA00022777"/>
    </source>
</evidence>
<dbReference type="AlphaFoldDB" id="A0A8S1LI74"/>
<organism evidence="6 7">
    <name type="scientific">Paramecium sonneborni</name>
    <dbReference type="NCBI Taxonomy" id="65129"/>
    <lineage>
        <taxon>Eukaryota</taxon>
        <taxon>Sar</taxon>
        <taxon>Alveolata</taxon>
        <taxon>Ciliophora</taxon>
        <taxon>Intramacronucleata</taxon>
        <taxon>Oligohymenophorea</taxon>
        <taxon>Peniculida</taxon>
        <taxon>Parameciidae</taxon>
        <taxon>Paramecium</taxon>
    </lineage>
</organism>
<keyword evidence="4" id="KW-0067">ATP-binding</keyword>
<dbReference type="GO" id="GO:0005829">
    <property type="term" value="C:cytosol"/>
    <property type="evidence" value="ECO:0007669"/>
    <property type="project" value="TreeGrafter"/>
</dbReference>
<dbReference type="GO" id="GO:0000407">
    <property type="term" value="C:phagophore assembly site"/>
    <property type="evidence" value="ECO:0007669"/>
    <property type="project" value="TreeGrafter"/>
</dbReference>
<proteinExistence type="predicted"/>
<dbReference type="PANTHER" id="PTHR24348">
    <property type="entry name" value="SERINE/THREONINE-PROTEIN KINASE UNC-51-RELATED"/>
    <property type="match status" value="1"/>
</dbReference>
<dbReference type="SMART" id="SM00220">
    <property type="entry name" value="S_TKc"/>
    <property type="match status" value="1"/>
</dbReference>
<dbReference type="Pfam" id="PF00069">
    <property type="entry name" value="Pkinase"/>
    <property type="match status" value="1"/>
</dbReference>
<dbReference type="GO" id="GO:0016020">
    <property type="term" value="C:membrane"/>
    <property type="evidence" value="ECO:0007669"/>
    <property type="project" value="TreeGrafter"/>
</dbReference>
<dbReference type="PROSITE" id="PS00108">
    <property type="entry name" value="PROTEIN_KINASE_ST"/>
    <property type="match status" value="1"/>
</dbReference>
<evidence type="ECO:0000256" key="1">
    <source>
        <dbReference type="ARBA" id="ARBA00022679"/>
    </source>
</evidence>
<comment type="caution">
    <text evidence="6">The sequence shown here is derived from an EMBL/GenBank/DDBJ whole genome shotgun (WGS) entry which is preliminary data.</text>
</comment>
<evidence type="ECO:0000313" key="7">
    <source>
        <dbReference type="Proteomes" id="UP000692954"/>
    </source>
</evidence>
<evidence type="ECO:0000313" key="6">
    <source>
        <dbReference type="EMBL" id="CAD8065692.1"/>
    </source>
</evidence>
<dbReference type="OrthoDB" id="322319at2759"/>
<dbReference type="InterPro" id="IPR000719">
    <property type="entry name" value="Prot_kinase_dom"/>
</dbReference>
<dbReference type="PROSITE" id="PS50011">
    <property type="entry name" value="PROTEIN_KINASE_DOM"/>
    <property type="match status" value="1"/>
</dbReference>
<dbReference type="GO" id="GO:0000045">
    <property type="term" value="P:autophagosome assembly"/>
    <property type="evidence" value="ECO:0007669"/>
    <property type="project" value="TreeGrafter"/>
</dbReference>
<dbReference type="GO" id="GO:0010506">
    <property type="term" value="P:regulation of autophagy"/>
    <property type="evidence" value="ECO:0007669"/>
    <property type="project" value="InterPro"/>
</dbReference>
<dbReference type="InterPro" id="IPR045269">
    <property type="entry name" value="Atg1-like"/>
</dbReference>
<keyword evidence="1" id="KW-0808">Transferase</keyword>
<dbReference type="Proteomes" id="UP000692954">
    <property type="component" value="Unassembled WGS sequence"/>
</dbReference>
<keyword evidence="3" id="KW-0418">Kinase</keyword>